<sequence length="123" mass="14409">MRWLYFLGLFGITGTIVSDIWCDIDYEIAANVSLIYIAVLSAVFAVRYAGWSKWWTNRIGKVYLAKSAILALVLTQAVLSVWWQDDYPGRQIIRFIIYSLGAVVYVPMLVTLWREQRRDRQRR</sequence>
<dbReference type="Pfam" id="PF23778">
    <property type="entry name" value="Phage_holin_2"/>
    <property type="match status" value="1"/>
</dbReference>
<keyword evidence="1" id="KW-0472">Membrane</keyword>
<dbReference type="EMBL" id="CP020809">
    <property type="protein sequence ID" value="ART73561.1"/>
    <property type="molecule type" value="Genomic_DNA"/>
</dbReference>
<proteinExistence type="predicted"/>
<protein>
    <submittedName>
        <fullName evidence="2">Uncharacterized protein</fullName>
    </submittedName>
</protein>
<name>A0A1Y0CE86_9MYCO</name>
<evidence type="ECO:0000256" key="1">
    <source>
        <dbReference type="SAM" id="Phobius"/>
    </source>
</evidence>
<dbReference type="AlphaFoldDB" id="A0A1Y0CE86"/>
<dbReference type="OrthoDB" id="4630279at2"/>
<evidence type="ECO:0000313" key="2">
    <source>
        <dbReference type="EMBL" id="ART73561.1"/>
    </source>
</evidence>
<feature type="transmembrane region" description="Helical" evidence="1">
    <location>
        <begin position="62"/>
        <end position="83"/>
    </location>
</feature>
<keyword evidence="1" id="KW-1133">Transmembrane helix</keyword>
<dbReference type="InterPro" id="IPR056964">
    <property type="entry name" value="Phage_holin"/>
</dbReference>
<keyword evidence="3" id="KW-1185">Reference proteome</keyword>
<reference evidence="2 3" key="1">
    <citation type="submission" date="2017-04" db="EMBL/GenBank/DDBJ databases">
        <title>Whole Genome Sequence of 1,4-Dioxane Degrading Bacterium Mycobacterium dioxanotrophicus PH-06.</title>
        <authorList>
            <person name="He Y."/>
        </authorList>
    </citation>
    <scope>NUCLEOTIDE SEQUENCE [LARGE SCALE GENOMIC DNA]</scope>
    <source>
        <strain evidence="2 3">PH-06</strain>
    </source>
</reference>
<dbReference type="RefSeq" id="WP_087081971.1">
    <property type="nucleotide sequence ID" value="NZ_CP020809.1"/>
</dbReference>
<dbReference type="Proteomes" id="UP000195331">
    <property type="component" value="Chromosome"/>
</dbReference>
<feature type="transmembrane region" description="Helical" evidence="1">
    <location>
        <begin position="95"/>
        <end position="113"/>
    </location>
</feature>
<gene>
    <name evidence="2" type="ORF">BTO20_11580</name>
</gene>
<feature type="transmembrane region" description="Helical" evidence="1">
    <location>
        <begin position="28"/>
        <end position="50"/>
    </location>
</feature>
<keyword evidence="1" id="KW-0812">Transmembrane</keyword>
<dbReference type="KEGG" id="mdx:BTO20_11580"/>
<accession>A0A1Y0CE86</accession>
<evidence type="ECO:0000313" key="3">
    <source>
        <dbReference type="Proteomes" id="UP000195331"/>
    </source>
</evidence>
<organism evidence="2 3">
    <name type="scientific">Mycobacterium dioxanotrophicus</name>
    <dbReference type="NCBI Taxonomy" id="482462"/>
    <lineage>
        <taxon>Bacteria</taxon>
        <taxon>Bacillati</taxon>
        <taxon>Actinomycetota</taxon>
        <taxon>Actinomycetes</taxon>
        <taxon>Mycobacteriales</taxon>
        <taxon>Mycobacteriaceae</taxon>
        <taxon>Mycobacterium</taxon>
    </lineage>
</organism>